<dbReference type="PANTHER" id="PTHR33601:SF1">
    <property type="entry name" value="PROTEIN LITTLE ZIPPER 4"/>
    <property type="match status" value="1"/>
</dbReference>
<dbReference type="InterPro" id="IPR039312">
    <property type="entry name" value="ZPR"/>
</dbReference>
<evidence type="ECO:0000313" key="3">
    <source>
        <dbReference type="EMBL" id="KAK9734274.1"/>
    </source>
</evidence>
<dbReference type="AlphaFoldDB" id="A0AAW1LH61"/>
<feature type="coiled-coil region" evidence="1">
    <location>
        <begin position="73"/>
        <end position="104"/>
    </location>
</feature>
<evidence type="ECO:0000313" key="4">
    <source>
        <dbReference type="Proteomes" id="UP001443914"/>
    </source>
</evidence>
<evidence type="ECO:0000256" key="2">
    <source>
        <dbReference type="SAM" id="Phobius"/>
    </source>
</evidence>
<accession>A0AAW1LH61</accession>
<name>A0AAW1LH61_SAPOF</name>
<keyword evidence="1" id="KW-0175">Coiled coil</keyword>
<dbReference type="EMBL" id="JBDFQZ010000004">
    <property type="protein sequence ID" value="KAK9734274.1"/>
    <property type="molecule type" value="Genomic_DNA"/>
</dbReference>
<proteinExistence type="predicted"/>
<gene>
    <name evidence="3" type="ORF">RND81_04G127900</name>
</gene>
<comment type="caution">
    <text evidence="3">The sequence shown here is derived from an EMBL/GenBank/DDBJ whole genome shotgun (WGS) entry which is preliminary data.</text>
</comment>
<protein>
    <submittedName>
        <fullName evidence="3">Uncharacterized protein</fullName>
    </submittedName>
</protein>
<dbReference type="PANTHER" id="PTHR33601">
    <property type="entry name" value="PROTEIN LITTLE ZIPPER 4"/>
    <property type="match status" value="1"/>
</dbReference>
<keyword evidence="4" id="KW-1185">Reference proteome</keyword>
<organism evidence="3 4">
    <name type="scientific">Saponaria officinalis</name>
    <name type="common">Common soapwort</name>
    <name type="synonym">Lychnis saponaria</name>
    <dbReference type="NCBI Taxonomy" id="3572"/>
    <lineage>
        <taxon>Eukaryota</taxon>
        <taxon>Viridiplantae</taxon>
        <taxon>Streptophyta</taxon>
        <taxon>Embryophyta</taxon>
        <taxon>Tracheophyta</taxon>
        <taxon>Spermatophyta</taxon>
        <taxon>Magnoliopsida</taxon>
        <taxon>eudicotyledons</taxon>
        <taxon>Gunneridae</taxon>
        <taxon>Pentapetalae</taxon>
        <taxon>Caryophyllales</taxon>
        <taxon>Caryophyllaceae</taxon>
        <taxon>Caryophylleae</taxon>
        <taxon>Saponaria</taxon>
    </lineage>
</organism>
<keyword evidence="2" id="KW-1133">Transmembrane helix</keyword>
<keyword evidence="2" id="KW-0812">Transmembrane</keyword>
<dbReference type="Proteomes" id="UP001443914">
    <property type="component" value="Unassembled WGS sequence"/>
</dbReference>
<keyword evidence="2" id="KW-0472">Membrane</keyword>
<reference evidence="3" key="1">
    <citation type="submission" date="2024-03" db="EMBL/GenBank/DDBJ databases">
        <title>WGS assembly of Saponaria officinalis var. Norfolk2.</title>
        <authorList>
            <person name="Jenkins J."/>
            <person name="Shu S."/>
            <person name="Grimwood J."/>
            <person name="Barry K."/>
            <person name="Goodstein D."/>
            <person name="Schmutz J."/>
            <person name="Leebens-Mack J."/>
            <person name="Osbourn A."/>
        </authorList>
    </citation>
    <scope>NUCLEOTIDE SEQUENCE [LARGE SCALE GENOMIC DNA]</scope>
    <source>
        <strain evidence="3">JIC</strain>
    </source>
</reference>
<sequence>MSPPSPFLSLLTPFNLPSLLINPLSLLPFPSSIYIFPSLYFISLSIYIFPTKGCRKKKMERVNTELYMQNCYIMKENERLRKKAEVLNQENQQLLSELKQKHRLASLKSTSQQTNSVSDRLND</sequence>
<feature type="transmembrane region" description="Helical" evidence="2">
    <location>
        <begin position="20"/>
        <end position="49"/>
    </location>
</feature>
<evidence type="ECO:0000256" key="1">
    <source>
        <dbReference type="SAM" id="Coils"/>
    </source>
</evidence>